<dbReference type="InterPro" id="IPR011059">
    <property type="entry name" value="Metal-dep_hydrolase_composite"/>
</dbReference>
<dbReference type="SUPFAM" id="SSF51338">
    <property type="entry name" value="Composite domain of metallo-dependent hydrolases"/>
    <property type="match status" value="1"/>
</dbReference>
<dbReference type="PANTHER" id="PTHR43794:SF11">
    <property type="entry name" value="AMIDOHYDROLASE-RELATED DOMAIN-CONTAINING PROTEIN"/>
    <property type="match status" value="1"/>
</dbReference>
<reference evidence="3 4" key="1">
    <citation type="submission" date="2020-07" db="EMBL/GenBank/DDBJ databases">
        <title>Genomic Encyclopedia of Type Strains, Phase IV (KMG-V): Genome sequencing to study the core and pangenomes of soil and plant-associated prokaryotes.</title>
        <authorList>
            <person name="Whitman W."/>
        </authorList>
    </citation>
    <scope>NUCLEOTIDE SEQUENCE [LARGE SCALE GENOMIC DNA]</scope>
    <source>
        <strain evidence="3 4">X4EP2</strain>
    </source>
</reference>
<evidence type="ECO:0000313" key="3">
    <source>
        <dbReference type="EMBL" id="NYF78623.1"/>
    </source>
</evidence>
<dbReference type="InterPro" id="IPR050287">
    <property type="entry name" value="MTA/SAH_deaminase"/>
</dbReference>
<protein>
    <submittedName>
        <fullName evidence="3">Cytosine/adenosine deaminase-related metal-dependent hydrolase</fullName>
    </submittedName>
</protein>
<dbReference type="RefSeq" id="WP_179488184.1">
    <property type="nucleotide sequence ID" value="NZ_JACCCW010000001.1"/>
</dbReference>
<keyword evidence="4" id="KW-1185">Reference proteome</keyword>
<feature type="domain" description="Amidohydrolase-related" evidence="2">
    <location>
        <begin position="83"/>
        <end position="442"/>
    </location>
</feature>
<evidence type="ECO:0000256" key="1">
    <source>
        <dbReference type="ARBA" id="ARBA00022801"/>
    </source>
</evidence>
<dbReference type="Gene3D" id="2.30.40.10">
    <property type="entry name" value="Urease, subunit C, domain 1"/>
    <property type="match status" value="1"/>
</dbReference>
<gene>
    <name evidence="3" type="ORF">HDF17_000910</name>
</gene>
<organism evidence="3 4">
    <name type="scientific">Granulicella arctica</name>
    <dbReference type="NCBI Taxonomy" id="940613"/>
    <lineage>
        <taxon>Bacteria</taxon>
        <taxon>Pseudomonadati</taxon>
        <taxon>Acidobacteriota</taxon>
        <taxon>Terriglobia</taxon>
        <taxon>Terriglobales</taxon>
        <taxon>Acidobacteriaceae</taxon>
        <taxon>Granulicella</taxon>
    </lineage>
</organism>
<dbReference type="Pfam" id="PF01979">
    <property type="entry name" value="Amidohydro_1"/>
    <property type="match status" value="1"/>
</dbReference>
<proteinExistence type="predicted"/>
<dbReference type="Gene3D" id="3.20.20.140">
    <property type="entry name" value="Metal-dependent hydrolases"/>
    <property type="match status" value="1"/>
</dbReference>
<dbReference type="EMBL" id="JACCCW010000001">
    <property type="protein sequence ID" value="NYF78623.1"/>
    <property type="molecule type" value="Genomic_DNA"/>
</dbReference>
<evidence type="ECO:0000313" key="4">
    <source>
        <dbReference type="Proteomes" id="UP000589520"/>
    </source>
</evidence>
<sequence>MVTFLRSRLLLVVVLCLIGVGGVARGQALLVRNATLFTMASGQREPFLGYVVVERGGRIAAVEKGDPPAVVRADVVWDAGGAWVIPGFISAHSHLWQSAYRGLAADKTLLGWIDALYGKAVTKATPEDLYWFTLEGGLDHLRHGITSTYSFNYGGHTPLDRESFSEAEFRGEMDSGVRFVHGWEPGKAGPAYTEAIAGERLKAFLDYAAAQTKDVPVGGQRLLSVMINGGTAFDGTEQQAVLEAALMKRFNLGNQSHYLEQPETQVADRDVMWPWFMKHGLVTNRMIFGHFIHTTPEILKETAEAGAAMSWNPLSNGRLASGTADIPAYLKAGVRVGMGVDGEASADLADPFENMRTGLYAIRDKYESAAVMSPYDVLRLHTMGSADVLGVADRVGSLERGKMGDFVVLDPKAYGVVFDPYASLVFVTSEAQVERVYVGGELMVDQGKVLKEDFGRVEGEVDRRVGERGVR</sequence>
<dbReference type="Proteomes" id="UP000589520">
    <property type="component" value="Unassembled WGS sequence"/>
</dbReference>
<dbReference type="GO" id="GO:0016810">
    <property type="term" value="F:hydrolase activity, acting on carbon-nitrogen (but not peptide) bonds"/>
    <property type="evidence" value="ECO:0007669"/>
    <property type="project" value="InterPro"/>
</dbReference>
<comment type="caution">
    <text evidence="3">The sequence shown here is derived from an EMBL/GenBank/DDBJ whole genome shotgun (WGS) entry which is preliminary data.</text>
</comment>
<accession>A0A7Y9PEV1</accession>
<dbReference type="SUPFAM" id="SSF51556">
    <property type="entry name" value="Metallo-dependent hydrolases"/>
    <property type="match status" value="1"/>
</dbReference>
<dbReference type="InterPro" id="IPR032466">
    <property type="entry name" value="Metal_Hydrolase"/>
</dbReference>
<evidence type="ECO:0000259" key="2">
    <source>
        <dbReference type="Pfam" id="PF01979"/>
    </source>
</evidence>
<dbReference type="AlphaFoldDB" id="A0A7Y9PEV1"/>
<dbReference type="InterPro" id="IPR006680">
    <property type="entry name" value="Amidohydro-rel"/>
</dbReference>
<name>A0A7Y9PEV1_9BACT</name>
<dbReference type="PANTHER" id="PTHR43794">
    <property type="entry name" value="AMINOHYDROLASE SSNA-RELATED"/>
    <property type="match status" value="1"/>
</dbReference>
<keyword evidence="1 3" id="KW-0378">Hydrolase</keyword>